<dbReference type="InterPro" id="IPR039556">
    <property type="entry name" value="ICL/PEPM"/>
</dbReference>
<dbReference type="EMBL" id="LK022848">
    <property type="protein sequence ID" value="CDR12995.1"/>
    <property type="molecule type" value="Genomic_DNA"/>
</dbReference>
<dbReference type="GO" id="GO:0003824">
    <property type="term" value="F:catalytic activity"/>
    <property type="evidence" value="ECO:0007669"/>
    <property type="project" value="InterPro"/>
</dbReference>
<dbReference type="PANTHER" id="PTHR42905">
    <property type="entry name" value="PHOSPHOENOLPYRUVATE CARBOXYLASE"/>
    <property type="match status" value="1"/>
</dbReference>
<dbReference type="PANTHER" id="PTHR42905:SF16">
    <property type="entry name" value="CARBOXYPHOSPHONOENOLPYRUVATE PHOSPHONOMUTASE-LIKE PROTEIN (AFU_ORTHOLOGUE AFUA_5G07230)"/>
    <property type="match status" value="1"/>
</dbReference>
<reference evidence="2" key="1">
    <citation type="submission" date="2014-05" db="EMBL/GenBank/DDBJ databases">
        <authorList>
            <person name="Horn Fabian"/>
        </authorList>
    </citation>
    <scope>NUCLEOTIDE SEQUENCE</scope>
</reference>
<evidence type="ECO:0000313" key="2">
    <source>
        <dbReference type="EMBL" id="CDR12995.1"/>
    </source>
</evidence>
<accession>A0A061A7K8</accession>
<dbReference type="HOGENOM" id="CLU_027389_2_1_11"/>
<dbReference type="Gene3D" id="3.20.20.60">
    <property type="entry name" value="Phosphoenolpyruvate-binding domains"/>
    <property type="match status" value="1"/>
</dbReference>
<feature type="region of interest" description="Disordered" evidence="1">
    <location>
        <begin position="272"/>
        <end position="295"/>
    </location>
</feature>
<dbReference type="InterPro" id="IPR040442">
    <property type="entry name" value="Pyrv_kinase-like_dom_sf"/>
</dbReference>
<dbReference type="SUPFAM" id="SSF51621">
    <property type="entry name" value="Phosphoenolpyruvate/pyruvate domain"/>
    <property type="match status" value="1"/>
</dbReference>
<proteinExistence type="predicted"/>
<sequence length="295" mass="30872">MPGSEIYERFMALHTRDGGLVMPNAWDGLSALMLADAGFEAIATSSAALAATLGRSDGRHEVTHGEHLEHARLFGQLTGLPVNGDFEDGYGDTPEDVAATVEAAVAAGLAGIGIEDTSGNPGQPIRDFDDAVNRMRSAVNASRGRIVVTGRTDNFIQGRPDLDDTVRRLTAFAEVGADVLYAPYPPDLDALTAIVTAVAPTPVNVLISPADKVLTVAELQKAGVKRISVGPALYTHAMGAVEQAAKALVAGDLASATTGISFGRVSELLARGRSRPTPGEPSLRTYRSQEEGRLT</sequence>
<gene>
    <name evidence="2" type="ORF">SIRAN7859</name>
</gene>
<dbReference type="CDD" id="cd00377">
    <property type="entry name" value="ICL_PEPM"/>
    <property type="match status" value="1"/>
</dbReference>
<organism evidence="2">
    <name type="scientific">Streptomyces iranensis</name>
    <dbReference type="NCBI Taxonomy" id="576784"/>
    <lineage>
        <taxon>Bacteria</taxon>
        <taxon>Bacillati</taxon>
        <taxon>Actinomycetota</taxon>
        <taxon>Actinomycetes</taxon>
        <taxon>Kitasatosporales</taxon>
        <taxon>Streptomycetaceae</taxon>
        <taxon>Streptomyces</taxon>
        <taxon>Streptomyces violaceusniger group</taxon>
    </lineage>
</organism>
<dbReference type="InterPro" id="IPR015813">
    <property type="entry name" value="Pyrv/PenolPyrv_kinase-like_dom"/>
</dbReference>
<dbReference type="AlphaFoldDB" id="A0A061A7K8"/>
<name>A0A061A7K8_9ACTN</name>
<protein>
    <submittedName>
        <fullName evidence="2">PEP phosphonomutase</fullName>
    </submittedName>
</protein>
<evidence type="ECO:0000256" key="1">
    <source>
        <dbReference type="SAM" id="MobiDB-lite"/>
    </source>
</evidence>
<dbReference type="Pfam" id="PF13714">
    <property type="entry name" value="PEP_mutase"/>
    <property type="match status" value="1"/>
</dbReference>